<evidence type="ECO:0000256" key="1">
    <source>
        <dbReference type="ARBA" id="ARBA00022679"/>
    </source>
</evidence>
<dbReference type="Pfam" id="PF13439">
    <property type="entry name" value="Glyco_transf_4"/>
    <property type="match status" value="1"/>
</dbReference>
<dbReference type="GO" id="GO:0016757">
    <property type="term" value="F:glycosyltransferase activity"/>
    <property type="evidence" value="ECO:0007669"/>
    <property type="project" value="InterPro"/>
</dbReference>
<dbReference type="GO" id="GO:0009103">
    <property type="term" value="P:lipopolysaccharide biosynthetic process"/>
    <property type="evidence" value="ECO:0007669"/>
    <property type="project" value="TreeGrafter"/>
</dbReference>
<dbReference type="InterPro" id="IPR028098">
    <property type="entry name" value="Glyco_trans_4-like_N"/>
</dbReference>
<dbReference type="AlphaFoldDB" id="A0A919S025"/>
<sequence length="366" mass="42036">MKFCIDGLAASNLNGTNLYSYTKEIVTLLNSSDKFDAMYALWDNFPLSFYWKRLQNIQFMSLGIDRTQNDLSKLEEFLLANKIDIYHSPNNGFSIPANKVCKYITTIHTLYPVAAKEMVDEKYYTKFMNMVPHALELSDSIVVNSEFTKSELIKYFSIDENKVRVVYPKCSEMFIRMEDSMCINFLKRNYKITFPYLLYVGNITPRKNIDAIIKLLKQTKEKIKDLKLVIAGDISGKRTDYVNDIKKLIHSYNLDSDVVFLGVVKQTHLPVLYSGAVCVVDFSEYNSYPLSTVEALKCKAIVICNRTDVNSKILDQCVIFANQPETSSMAEFIHGIHRSTEYKNKVLSKLKIPLSSSDEELLSIYK</sequence>
<dbReference type="CDD" id="cd03809">
    <property type="entry name" value="GT4_MtfB-like"/>
    <property type="match status" value="1"/>
</dbReference>
<evidence type="ECO:0000259" key="3">
    <source>
        <dbReference type="Pfam" id="PF13439"/>
    </source>
</evidence>
<dbReference type="EMBL" id="BOPZ01000020">
    <property type="protein sequence ID" value="GIM29637.1"/>
    <property type="molecule type" value="Genomic_DNA"/>
</dbReference>
<evidence type="ECO:0000313" key="5">
    <source>
        <dbReference type="Proteomes" id="UP000679179"/>
    </source>
</evidence>
<dbReference type="PANTHER" id="PTHR46401">
    <property type="entry name" value="GLYCOSYLTRANSFERASE WBBK-RELATED"/>
    <property type="match status" value="1"/>
</dbReference>
<reference evidence="4" key="1">
    <citation type="submission" date="2021-03" db="EMBL/GenBank/DDBJ databases">
        <title>Taxonomic study of Clostridium polyendosporum from meadow-gley soil under rice.</title>
        <authorList>
            <person name="Kobayashi H."/>
            <person name="Tanizawa Y."/>
            <person name="Yagura M."/>
        </authorList>
    </citation>
    <scope>NUCLEOTIDE SEQUENCE</scope>
    <source>
        <strain evidence="4">JCM 30710</strain>
    </source>
</reference>
<dbReference type="Proteomes" id="UP000679179">
    <property type="component" value="Unassembled WGS sequence"/>
</dbReference>
<dbReference type="InterPro" id="IPR001296">
    <property type="entry name" value="Glyco_trans_1"/>
</dbReference>
<accession>A0A919S025</accession>
<dbReference type="Gene3D" id="3.40.50.2000">
    <property type="entry name" value="Glycogen Phosphorylase B"/>
    <property type="match status" value="2"/>
</dbReference>
<dbReference type="RefSeq" id="WP_212904330.1">
    <property type="nucleotide sequence ID" value="NZ_BOPZ01000020.1"/>
</dbReference>
<evidence type="ECO:0000259" key="2">
    <source>
        <dbReference type="Pfam" id="PF00534"/>
    </source>
</evidence>
<evidence type="ECO:0000313" key="4">
    <source>
        <dbReference type="EMBL" id="GIM29637.1"/>
    </source>
</evidence>
<gene>
    <name evidence="4" type="ORF">CPJCM30710_23030</name>
</gene>
<organism evidence="4 5">
    <name type="scientific">Clostridium polyendosporum</name>
    <dbReference type="NCBI Taxonomy" id="69208"/>
    <lineage>
        <taxon>Bacteria</taxon>
        <taxon>Bacillati</taxon>
        <taxon>Bacillota</taxon>
        <taxon>Clostridia</taxon>
        <taxon>Eubacteriales</taxon>
        <taxon>Clostridiaceae</taxon>
        <taxon>Clostridium</taxon>
    </lineage>
</organism>
<keyword evidence="5" id="KW-1185">Reference proteome</keyword>
<dbReference type="PANTHER" id="PTHR46401:SF2">
    <property type="entry name" value="GLYCOSYLTRANSFERASE WBBK-RELATED"/>
    <property type="match status" value="1"/>
</dbReference>
<name>A0A919S025_9CLOT</name>
<keyword evidence="1" id="KW-0808">Transferase</keyword>
<feature type="domain" description="Glycosyl transferase family 1" evidence="2">
    <location>
        <begin position="193"/>
        <end position="316"/>
    </location>
</feature>
<proteinExistence type="predicted"/>
<comment type="caution">
    <text evidence="4">The sequence shown here is derived from an EMBL/GenBank/DDBJ whole genome shotgun (WGS) entry which is preliminary data.</text>
</comment>
<dbReference type="Pfam" id="PF00534">
    <property type="entry name" value="Glycos_transf_1"/>
    <property type="match status" value="1"/>
</dbReference>
<dbReference type="SUPFAM" id="SSF53756">
    <property type="entry name" value="UDP-Glycosyltransferase/glycogen phosphorylase"/>
    <property type="match status" value="1"/>
</dbReference>
<protein>
    <submittedName>
        <fullName evidence="4">Uncharacterized protein</fullName>
    </submittedName>
</protein>
<feature type="domain" description="Glycosyltransferase subfamily 4-like N-terminal" evidence="3">
    <location>
        <begin position="70"/>
        <end position="168"/>
    </location>
</feature>